<keyword evidence="6 9" id="KW-0472">Membrane</keyword>
<dbReference type="AlphaFoldDB" id="X2ATT9"/>
<dbReference type="PRINTS" id="PR01333">
    <property type="entry name" value="2POREKCHANEL"/>
</dbReference>
<evidence type="ECO:0000256" key="6">
    <source>
        <dbReference type="ARBA" id="ARBA00023136"/>
    </source>
</evidence>
<keyword evidence="4 9" id="KW-1133">Transmembrane helix</keyword>
<keyword evidence="5 8" id="KW-0406">Ion transport</keyword>
<dbReference type="GO" id="GO:0001508">
    <property type="term" value="P:action potential"/>
    <property type="evidence" value="ECO:0007669"/>
    <property type="project" value="TreeGrafter"/>
</dbReference>
<dbReference type="OrthoDB" id="5953876at2759"/>
<evidence type="ECO:0000256" key="8">
    <source>
        <dbReference type="RuleBase" id="RU003857"/>
    </source>
</evidence>
<dbReference type="PRINTS" id="PR00169">
    <property type="entry name" value="KCHANNEL"/>
</dbReference>
<protein>
    <recommendedName>
        <fullName evidence="10">Potassium channel domain-containing protein</fullName>
    </recommendedName>
</protein>
<dbReference type="GO" id="GO:0008076">
    <property type="term" value="C:voltage-gated potassium channel complex"/>
    <property type="evidence" value="ECO:0007669"/>
    <property type="project" value="InterPro"/>
</dbReference>
<reference evidence="11" key="3">
    <citation type="submission" date="2015-06" db="UniProtKB">
        <authorList>
            <consortium name="EnsemblMetazoa"/>
        </authorList>
    </citation>
    <scope>IDENTIFICATION</scope>
</reference>
<evidence type="ECO:0000259" key="10">
    <source>
        <dbReference type="Pfam" id="PF07885"/>
    </source>
</evidence>
<evidence type="ECO:0000313" key="12">
    <source>
        <dbReference type="Proteomes" id="UP000014760"/>
    </source>
</evidence>
<feature type="transmembrane region" description="Helical" evidence="9">
    <location>
        <begin position="157"/>
        <end position="178"/>
    </location>
</feature>
<proteinExistence type="inferred from homology"/>
<keyword evidence="3 8" id="KW-0812">Transmembrane</keyword>
<dbReference type="OMA" id="RNTSSNC"/>
<dbReference type="PANTHER" id="PTHR11537">
    <property type="entry name" value="VOLTAGE-GATED POTASSIUM CHANNEL"/>
    <property type="match status" value="1"/>
</dbReference>
<dbReference type="InterPro" id="IPR003280">
    <property type="entry name" value="2pore_dom_K_chnl"/>
</dbReference>
<feature type="transmembrane region" description="Helical" evidence="9">
    <location>
        <begin position="121"/>
        <end position="145"/>
    </location>
</feature>
<dbReference type="Pfam" id="PF07885">
    <property type="entry name" value="Ion_trans_2"/>
    <property type="match status" value="1"/>
</dbReference>
<dbReference type="InterPro" id="IPR028325">
    <property type="entry name" value="VG_K_chnl"/>
</dbReference>
<dbReference type="PANTHER" id="PTHR11537:SF252">
    <property type="entry name" value="POTASSIUM VOLTAGE-GATED CHANNEL PROTEIN SHAW"/>
    <property type="match status" value="1"/>
</dbReference>
<comment type="similarity">
    <text evidence="8">Belongs to the two pore domain potassium channel (TC 1.A.1.8) family.</text>
</comment>
<evidence type="ECO:0000256" key="3">
    <source>
        <dbReference type="ARBA" id="ARBA00022692"/>
    </source>
</evidence>
<dbReference type="Proteomes" id="UP000014760">
    <property type="component" value="Unassembled WGS sequence"/>
</dbReference>
<sequence length="405" mass="44786">MCDTGSELKLALWDLGQDSDVSTGEPFNGIIAVIQPLVAECCHPSTQLTTTRVARHQRDLVENFDLKTEDFIGSVTRPSSLAGVPSDNALYRFYGADQSPGMTLLLPDSSQWESHQLISSLVVLSQLLTIMIMGCVMAGILIWAADCRINKAEFPRQFPKGLSAGTWWAFVSMTTVGYGDKTPKSYSGRILGCVWILAGMILIAIFTAALTTLFTKDGDVDTGVFGKKVGVMNGSEDMLSIMMMGGKTVGYANFDTMVDGLVTRQVSRLAVDIMHTIRFTKKLEAHNIRFHEQIYRPVTHGFIANKRRFGPGPLECFQFEMERQRYEFHETLDSMTSMNKLGDKMTGSETLKRLLHIQGQHLWISASLIAALVAAIALIDRFYLSKSAEVTLAEVKDTKASQDKS</sequence>
<organism evidence="11 12">
    <name type="scientific">Capitella teleta</name>
    <name type="common">Polychaete worm</name>
    <dbReference type="NCBI Taxonomy" id="283909"/>
    <lineage>
        <taxon>Eukaryota</taxon>
        <taxon>Metazoa</taxon>
        <taxon>Spiralia</taxon>
        <taxon>Lophotrochozoa</taxon>
        <taxon>Annelida</taxon>
        <taxon>Polychaeta</taxon>
        <taxon>Sedentaria</taxon>
        <taxon>Scolecida</taxon>
        <taxon>Capitellidae</taxon>
        <taxon>Capitella</taxon>
    </lineage>
</organism>
<dbReference type="InterPro" id="IPR013099">
    <property type="entry name" value="K_chnl_dom"/>
</dbReference>
<dbReference type="SUPFAM" id="SSF81324">
    <property type="entry name" value="Voltage-gated potassium channels"/>
    <property type="match status" value="1"/>
</dbReference>
<evidence type="ECO:0000256" key="2">
    <source>
        <dbReference type="ARBA" id="ARBA00022448"/>
    </source>
</evidence>
<evidence type="ECO:0000256" key="7">
    <source>
        <dbReference type="ARBA" id="ARBA00023303"/>
    </source>
</evidence>
<dbReference type="Gene3D" id="1.10.287.70">
    <property type="match status" value="1"/>
</dbReference>
<comment type="subcellular location">
    <subcellularLocation>
        <location evidence="1">Membrane</location>
        <topology evidence="1">Multi-pass membrane protein</topology>
    </subcellularLocation>
</comment>
<dbReference type="GO" id="GO:0005251">
    <property type="term" value="F:delayed rectifier potassium channel activity"/>
    <property type="evidence" value="ECO:0007669"/>
    <property type="project" value="TreeGrafter"/>
</dbReference>
<feature type="transmembrane region" description="Helical" evidence="9">
    <location>
        <begin position="190"/>
        <end position="214"/>
    </location>
</feature>
<dbReference type="GO" id="GO:0015276">
    <property type="term" value="F:ligand-gated monoatomic ion channel activity"/>
    <property type="evidence" value="ECO:0007669"/>
    <property type="project" value="InterPro"/>
</dbReference>
<reference evidence="12" key="2">
    <citation type="journal article" date="2013" name="Nature">
        <title>Insights into bilaterian evolution from three spiralian genomes.</title>
        <authorList>
            <person name="Simakov O."/>
            <person name="Marletaz F."/>
            <person name="Cho S.J."/>
            <person name="Edsinger-Gonzales E."/>
            <person name="Havlak P."/>
            <person name="Hellsten U."/>
            <person name="Kuo D.H."/>
            <person name="Larsson T."/>
            <person name="Lv J."/>
            <person name="Arendt D."/>
            <person name="Savage R."/>
            <person name="Osoegawa K."/>
            <person name="de Jong P."/>
            <person name="Grimwood J."/>
            <person name="Chapman J.A."/>
            <person name="Shapiro H."/>
            <person name="Aerts A."/>
            <person name="Otillar R.P."/>
            <person name="Terry A.Y."/>
            <person name="Boore J.L."/>
            <person name="Grigoriev I.V."/>
            <person name="Lindberg D.R."/>
            <person name="Seaver E.C."/>
            <person name="Weisblat D.A."/>
            <person name="Putnam N.H."/>
            <person name="Rokhsar D.S."/>
        </authorList>
    </citation>
    <scope>NUCLEOTIDE SEQUENCE</scope>
    <source>
        <strain evidence="12">I ESC-2004</strain>
    </source>
</reference>
<evidence type="ECO:0000256" key="5">
    <source>
        <dbReference type="ARBA" id="ARBA00023065"/>
    </source>
</evidence>
<keyword evidence="2 8" id="KW-0813">Transport</keyword>
<evidence type="ECO:0000256" key="1">
    <source>
        <dbReference type="ARBA" id="ARBA00004141"/>
    </source>
</evidence>
<evidence type="ECO:0000256" key="9">
    <source>
        <dbReference type="SAM" id="Phobius"/>
    </source>
</evidence>
<keyword evidence="12" id="KW-1185">Reference proteome</keyword>
<dbReference type="HOGENOM" id="CLU_649325_0_0_1"/>
<feature type="domain" description="Potassium channel" evidence="10">
    <location>
        <begin position="161"/>
        <end position="215"/>
    </location>
</feature>
<evidence type="ECO:0000256" key="4">
    <source>
        <dbReference type="ARBA" id="ARBA00022989"/>
    </source>
</evidence>
<feature type="transmembrane region" description="Helical" evidence="9">
    <location>
        <begin position="361"/>
        <end position="379"/>
    </location>
</feature>
<reference evidence="12" key="1">
    <citation type="submission" date="2012-12" db="EMBL/GenBank/DDBJ databases">
        <authorList>
            <person name="Hellsten U."/>
            <person name="Grimwood J."/>
            <person name="Chapman J.A."/>
            <person name="Shapiro H."/>
            <person name="Aerts A."/>
            <person name="Otillar R.P."/>
            <person name="Terry A.Y."/>
            <person name="Boore J.L."/>
            <person name="Simakov O."/>
            <person name="Marletaz F."/>
            <person name="Cho S.-J."/>
            <person name="Edsinger-Gonzales E."/>
            <person name="Havlak P."/>
            <person name="Kuo D.-H."/>
            <person name="Larsson T."/>
            <person name="Lv J."/>
            <person name="Arendt D."/>
            <person name="Savage R."/>
            <person name="Osoegawa K."/>
            <person name="de Jong P."/>
            <person name="Lindberg D.R."/>
            <person name="Seaver E.C."/>
            <person name="Weisblat D.A."/>
            <person name="Putnam N.H."/>
            <person name="Grigoriev I.V."/>
            <person name="Rokhsar D.S."/>
        </authorList>
    </citation>
    <scope>NUCLEOTIDE SEQUENCE</scope>
    <source>
        <strain evidence="12">I ESC-2004</strain>
    </source>
</reference>
<evidence type="ECO:0000313" key="11">
    <source>
        <dbReference type="EnsemblMetazoa" id="CapteP222985"/>
    </source>
</evidence>
<name>X2ATT9_CAPTE</name>
<dbReference type="EnsemblMetazoa" id="CapteT222985">
    <property type="protein sequence ID" value="CapteP222985"/>
    <property type="gene ID" value="CapteG222985"/>
</dbReference>
<dbReference type="EMBL" id="AMQN01000186">
    <property type="status" value="NOT_ANNOTATED_CDS"/>
    <property type="molecule type" value="Genomic_DNA"/>
</dbReference>
<accession>X2ATT9</accession>
<keyword evidence="7 8" id="KW-0407">Ion channel</keyword>